<dbReference type="Pfam" id="PF23622">
    <property type="entry name" value="LRR_At1g61320_AtMIF1"/>
    <property type="match status" value="1"/>
</dbReference>
<dbReference type="SUPFAM" id="SSF52047">
    <property type="entry name" value="RNI-like"/>
    <property type="match status" value="1"/>
</dbReference>
<keyword evidence="3" id="KW-1185">Reference proteome</keyword>
<dbReference type="InterPro" id="IPR055357">
    <property type="entry name" value="LRR_At1g61320_AtMIF1"/>
</dbReference>
<dbReference type="PANTHER" id="PTHR34145:SF28">
    <property type="entry name" value="F-BOX DOMAIN-CONTAINING PROTEIN"/>
    <property type="match status" value="1"/>
</dbReference>
<dbReference type="InterPro" id="IPR053772">
    <property type="entry name" value="At1g61320/At1g61330-like"/>
</dbReference>
<organism evidence="2 3">
    <name type="scientific">Oldenlandia corymbosa var. corymbosa</name>
    <dbReference type="NCBI Taxonomy" id="529605"/>
    <lineage>
        <taxon>Eukaryota</taxon>
        <taxon>Viridiplantae</taxon>
        <taxon>Streptophyta</taxon>
        <taxon>Embryophyta</taxon>
        <taxon>Tracheophyta</taxon>
        <taxon>Spermatophyta</taxon>
        <taxon>Magnoliopsida</taxon>
        <taxon>eudicotyledons</taxon>
        <taxon>Gunneridae</taxon>
        <taxon>Pentapetalae</taxon>
        <taxon>asterids</taxon>
        <taxon>lamiids</taxon>
        <taxon>Gentianales</taxon>
        <taxon>Rubiaceae</taxon>
        <taxon>Rubioideae</taxon>
        <taxon>Spermacoceae</taxon>
        <taxon>Hedyotis-Oldenlandia complex</taxon>
        <taxon>Oldenlandia</taxon>
    </lineage>
</organism>
<reference evidence="2" key="1">
    <citation type="submission" date="2023-03" db="EMBL/GenBank/DDBJ databases">
        <authorList>
            <person name="Julca I."/>
        </authorList>
    </citation>
    <scope>NUCLEOTIDE SEQUENCE</scope>
</reference>
<evidence type="ECO:0000313" key="2">
    <source>
        <dbReference type="EMBL" id="CAI9115757.1"/>
    </source>
</evidence>
<dbReference type="AlphaFoldDB" id="A0AAV1E7U9"/>
<evidence type="ECO:0000313" key="3">
    <source>
        <dbReference type="Proteomes" id="UP001161247"/>
    </source>
</evidence>
<accession>A0AAV1E7U9</accession>
<dbReference type="Gene3D" id="3.80.10.10">
    <property type="entry name" value="Ribonuclease Inhibitor"/>
    <property type="match status" value="1"/>
</dbReference>
<dbReference type="PANTHER" id="PTHR34145">
    <property type="entry name" value="OS02G0105600 PROTEIN"/>
    <property type="match status" value="1"/>
</dbReference>
<name>A0AAV1E7U9_OLDCO</name>
<feature type="domain" description="At1g61320/AtMIF1 LRR" evidence="1">
    <location>
        <begin position="91"/>
        <end position="297"/>
    </location>
</feature>
<dbReference type="EMBL" id="OX459125">
    <property type="protein sequence ID" value="CAI9115757.1"/>
    <property type="molecule type" value="Genomic_DNA"/>
</dbReference>
<sequence>MATEEENRAGFGSLQEGITHRILSFLSEDDKQTTRDLSEEWSDAVDTYPTLSFDPVEVKDVENTLLRHTFGGIPLPYQLKIVTDFIPDDHADVDPARLDKWLTTAVGNGVRELILSIGCCPYYCCPSNYIIPDCILGAKSLTMLSLTNCKFPDKLKAQQILCKNLHTLMLRNVSISNDILSSLIMSCPLIEHLGIENCKDLDKAKLINIPCLKELHIGHFQCDGEDSLRVEIDAPNLKAAKFGGSCGLHFVEGVESYRNLQKLMFMRTTLSNLFFDNVVNKLSHLRSLAVISCNGFAEFNLTSNSLEKFEFKPDVHDLPAQQLKVNSRSLIDFHLCLLYVNVFPRVSFISFSPQLKTEVSIFYDPDRRDKSWFPRMEDTLSGLAPSKISLHIEVKSEFQLDENVLLEESSTGFADSFLACCPETIILSLSINERTLCIVNCLQRKLEEKQDQDLIRGFKWFVVHCGSEKCQQQTLDLMSLSAECCTRKMIWFALGWNSPSCSSNNDEEPTDD</sequence>
<dbReference type="Proteomes" id="UP001161247">
    <property type="component" value="Chromosome 8"/>
</dbReference>
<protein>
    <submittedName>
        <fullName evidence="2">OLC1v1016749C1</fullName>
    </submittedName>
</protein>
<dbReference type="InterPro" id="IPR032675">
    <property type="entry name" value="LRR_dom_sf"/>
</dbReference>
<evidence type="ECO:0000259" key="1">
    <source>
        <dbReference type="Pfam" id="PF23622"/>
    </source>
</evidence>
<proteinExistence type="predicted"/>
<gene>
    <name evidence="2" type="ORF">OLC1_LOCUS22220</name>
</gene>